<proteinExistence type="inferred from homology"/>
<dbReference type="InterPro" id="IPR057246">
    <property type="entry name" value="CARBOXYPEPT_ZN_1"/>
</dbReference>
<evidence type="ECO:0000256" key="8">
    <source>
        <dbReference type="ARBA" id="ARBA00022833"/>
    </source>
</evidence>
<evidence type="ECO:0000256" key="3">
    <source>
        <dbReference type="ARBA" id="ARBA00022645"/>
    </source>
</evidence>
<dbReference type="InterPro" id="IPR057247">
    <property type="entry name" value="CARBOXYPEPT_ZN_2"/>
</dbReference>
<evidence type="ECO:0000256" key="6">
    <source>
        <dbReference type="ARBA" id="ARBA00022729"/>
    </source>
</evidence>
<keyword evidence="3" id="KW-0121">Carboxypeptidase</keyword>
<dbReference type="SUPFAM" id="SSF54897">
    <property type="entry name" value="Protease propeptides/inhibitors"/>
    <property type="match status" value="1"/>
</dbReference>
<evidence type="ECO:0000259" key="13">
    <source>
        <dbReference type="PROSITE" id="PS52035"/>
    </source>
</evidence>
<organism evidence="14 15">
    <name type="scientific">Cinara cedri</name>
    <dbReference type="NCBI Taxonomy" id="506608"/>
    <lineage>
        <taxon>Eukaryota</taxon>
        <taxon>Metazoa</taxon>
        <taxon>Ecdysozoa</taxon>
        <taxon>Arthropoda</taxon>
        <taxon>Hexapoda</taxon>
        <taxon>Insecta</taxon>
        <taxon>Pterygota</taxon>
        <taxon>Neoptera</taxon>
        <taxon>Paraneoptera</taxon>
        <taxon>Hemiptera</taxon>
        <taxon>Sternorrhyncha</taxon>
        <taxon>Aphidomorpha</taxon>
        <taxon>Aphidoidea</taxon>
        <taxon>Aphididae</taxon>
        <taxon>Lachninae</taxon>
        <taxon>Cinara</taxon>
    </lineage>
</organism>
<dbReference type="PROSITE" id="PS00132">
    <property type="entry name" value="CARBOXYPEPT_ZN_1"/>
    <property type="match status" value="1"/>
</dbReference>
<dbReference type="PANTHER" id="PTHR11705:SF91">
    <property type="entry name" value="FI01817P-RELATED"/>
    <property type="match status" value="1"/>
</dbReference>
<evidence type="ECO:0000256" key="11">
    <source>
        <dbReference type="PROSITE-ProRule" id="PRU01379"/>
    </source>
</evidence>
<reference evidence="14 15" key="1">
    <citation type="submission" date="2019-08" db="EMBL/GenBank/DDBJ databases">
        <authorList>
            <person name="Alioto T."/>
            <person name="Alioto T."/>
            <person name="Gomez Garrido J."/>
        </authorList>
    </citation>
    <scope>NUCLEOTIDE SEQUENCE [LARGE SCALE GENOMIC DNA]</scope>
</reference>
<evidence type="ECO:0000256" key="12">
    <source>
        <dbReference type="SAM" id="SignalP"/>
    </source>
</evidence>
<dbReference type="GO" id="GO:0008270">
    <property type="term" value="F:zinc ion binding"/>
    <property type="evidence" value="ECO:0007669"/>
    <property type="project" value="InterPro"/>
</dbReference>
<dbReference type="InterPro" id="IPR003146">
    <property type="entry name" value="M14A_act_pep"/>
</dbReference>
<dbReference type="Gene3D" id="3.30.70.340">
    <property type="entry name" value="Metallocarboxypeptidase-like"/>
    <property type="match status" value="1"/>
</dbReference>
<dbReference type="PROSITE" id="PS52035">
    <property type="entry name" value="PEPTIDASE_M14"/>
    <property type="match status" value="1"/>
</dbReference>
<keyword evidence="8" id="KW-0862">Zinc</keyword>
<dbReference type="PROSITE" id="PS00133">
    <property type="entry name" value="CARBOXYPEPT_ZN_2"/>
    <property type="match status" value="1"/>
</dbReference>
<dbReference type="OrthoDB" id="3626597at2759"/>
<dbReference type="SUPFAM" id="SSF53187">
    <property type="entry name" value="Zn-dependent exopeptidases"/>
    <property type="match status" value="1"/>
</dbReference>
<evidence type="ECO:0000313" key="14">
    <source>
        <dbReference type="EMBL" id="VVC40491.1"/>
    </source>
</evidence>
<dbReference type="Pfam" id="PF02244">
    <property type="entry name" value="Propep_M14"/>
    <property type="match status" value="1"/>
</dbReference>
<comment type="cofactor">
    <cofactor evidence="1">
        <name>Zn(2+)</name>
        <dbReference type="ChEBI" id="CHEBI:29105"/>
    </cofactor>
</comment>
<feature type="signal peptide" evidence="12">
    <location>
        <begin position="1"/>
        <end position="40"/>
    </location>
</feature>
<protein>
    <submittedName>
        <fullName evidence="14">Peptidase M14, carboxypeptidase A,Protease propeptides/proteinase inhibitor I9,Carboxypeptidase</fullName>
    </submittedName>
</protein>
<evidence type="ECO:0000256" key="4">
    <source>
        <dbReference type="ARBA" id="ARBA00022670"/>
    </source>
</evidence>
<dbReference type="FunFam" id="3.40.630.10:FF:000056">
    <property type="entry name" value="Zinc carboxypeptidase"/>
    <property type="match status" value="1"/>
</dbReference>
<keyword evidence="7" id="KW-0378">Hydrolase</keyword>
<dbReference type="GO" id="GO:0004181">
    <property type="term" value="F:metallocarboxypeptidase activity"/>
    <property type="evidence" value="ECO:0007669"/>
    <property type="project" value="InterPro"/>
</dbReference>
<dbReference type="PRINTS" id="PR00765">
    <property type="entry name" value="CRBOXYPTASEA"/>
</dbReference>
<feature type="chain" id="PRO_5022800189" evidence="12">
    <location>
        <begin position="41"/>
        <end position="522"/>
    </location>
</feature>
<dbReference type="AlphaFoldDB" id="A0A5E4NA06"/>
<dbReference type="Gene3D" id="3.40.630.10">
    <property type="entry name" value="Zn peptidases"/>
    <property type="match status" value="1"/>
</dbReference>
<comment type="similarity">
    <text evidence="2 11">Belongs to the peptidase M14 family.</text>
</comment>
<evidence type="ECO:0000256" key="5">
    <source>
        <dbReference type="ARBA" id="ARBA00022723"/>
    </source>
</evidence>
<keyword evidence="9" id="KW-0482">Metalloprotease</keyword>
<keyword evidence="4" id="KW-0645">Protease</keyword>
<evidence type="ECO:0000256" key="1">
    <source>
        <dbReference type="ARBA" id="ARBA00001947"/>
    </source>
</evidence>
<dbReference type="GO" id="GO:0005615">
    <property type="term" value="C:extracellular space"/>
    <property type="evidence" value="ECO:0007669"/>
    <property type="project" value="TreeGrafter"/>
</dbReference>
<keyword evidence="5" id="KW-0479">Metal-binding</keyword>
<dbReference type="PANTHER" id="PTHR11705">
    <property type="entry name" value="PROTEASE FAMILY M14 CARBOXYPEPTIDASE A,B"/>
    <property type="match status" value="1"/>
</dbReference>
<keyword evidence="6 12" id="KW-0732">Signal</keyword>
<dbReference type="InterPro" id="IPR000834">
    <property type="entry name" value="Peptidase_M14"/>
</dbReference>
<dbReference type="SMART" id="SM00631">
    <property type="entry name" value="Zn_pept"/>
    <property type="match status" value="1"/>
</dbReference>
<dbReference type="InterPro" id="IPR036990">
    <property type="entry name" value="M14A-like_propep"/>
</dbReference>
<evidence type="ECO:0000256" key="9">
    <source>
        <dbReference type="ARBA" id="ARBA00023049"/>
    </source>
</evidence>
<evidence type="ECO:0000313" key="15">
    <source>
        <dbReference type="Proteomes" id="UP000325440"/>
    </source>
</evidence>
<dbReference type="Proteomes" id="UP000325440">
    <property type="component" value="Unassembled WGS sequence"/>
</dbReference>
<keyword evidence="15" id="KW-1185">Reference proteome</keyword>
<gene>
    <name evidence="14" type="ORF">CINCED_3A008342</name>
</gene>
<sequence>MRKNPRRTGRVFPSASSSFSWPRWFAVVAAVVAVAAAATAAPDTTGDDGGVLDGVFTFKALQLYNAVTSYLEYFYDTVIAPITGGAPSSKPKPSRVSYKKFQLLRVLPSDEDDVVDLEALSEEPGVQVWMPIRLNKTADLLLPPSVARDVKRFLTQREIDFVILSSDLERSISKQNPRSPSPSQKSELKATKGHLMTWNRYHRYQEILDYLMYLSEHYPHLVELLPIGKTTEGRPLKVVKISSGQTRENVVKPAIWIDAGIHAREWISPAVALYILRQLVENKSYRALVSQVDWYILPVVNADGYEYTHTTDRLWRKSRRMPIESGRTLWGGMSYGCEGVDLNRNWDWHWGSVGASQDPCDDTFAGSHAFSEPETRAVSDFILDHRDRIQLYLTLHSYSQMWLVPWSHTKKRADDYDDMMYLARQATEAIQKVHGSQYQLGTSPSLLYATSGGSDDWAKGKAGIKYSYTIELPDKGIYGFMLPADKIVPTGKELFTGIKSIVKSIVKINSAMTNKTNNISIE</sequence>
<name>A0A5E4NA06_9HEMI</name>
<dbReference type="Pfam" id="PF00246">
    <property type="entry name" value="Peptidase_M14"/>
    <property type="match status" value="1"/>
</dbReference>
<evidence type="ECO:0000256" key="10">
    <source>
        <dbReference type="ARBA" id="ARBA00023157"/>
    </source>
</evidence>
<dbReference type="EMBL" id="CABPRJ010001904">
    <property type="protein sequence ID" value="VVC40491.1"/>
    <property type="molecule type" value="Genomic_DNA"/>
</dbReference>
<evidence type="ECO:0000256" key="7">
    <source>
        <dbReference type="ARBA" id="ARBA00022801"/>
    </source>
</evidence>
<keyword evidence="10" id="KW-1015">Disulfide bond</keyword>
<dbReference type="GO" id="GO:0006508">
    <property type="term" value="P:proteolysis"/>
    <property type="evidence" value="ECO:0007669"/>
    <property type="project" value="UniProtKB-KW"/>
</dbReference>
<accession>A0A5E4NA06</accession>
<dbReference type="CDD" id="cd03860">
    <property type="entry name" value="M14_CP_A-B_like"/>
    <property type="match status" value="1"/>
</dbReference>
<feature type="active site" description="Proton donor/acceptor" evidence="11">
    <location>
        <position position="471"/>
    </location>
</feature>
<evidence type="ECO:0000256" key="2">
    <source>
        <dbReference type="ARBA" id="ARBA00005988"/>
    </source>
</evidence>
<feature type="domain" description="Peptidase M14" evidence="13">
    <location>
        <begin position="200"/>
        <end position="505"/>
    </location>
</feature>